<feature type="domain" description="Putative endonuclease Z1" evidence="1">
    <location>
        <begin position="457"/>
        <end position="705"/>
    </location>
</feature>
<accession>A0AAE9Z0C5</accession>
<sequence>MMNTYFMSGFIKNRLKQHKEKYKTVSREFFETEDLKITIRADTQMFQLTQDKFESLYSAAIKECRHEELQSMTPSTSISTSDTKKRNWLTEERKAEIGWSCEDKVTFRSRYMEYLALIGRSTPYIDETKRSSYEIVKKLGDPKNTEHFYVRGLVVGSVQSGKTANFNAVINSSIDAGYGLIIVLSGIMEDLRKQTQRRIEKEVQGKFENGELIGVSQIAHFGQQGPHRDIHPIVVPTSTETDFKKTIKEADFSLEFKNVLVCKKNTSVLKNLILWLSQYLNKNKDKISIPLLIIDDEADNASLNNLGPKGVDYASTINGHIRALLGLFKKKTYLGYTATPFANVLQDRNQASETKWKIVEKATKAETKQNLADTVYEFEQVDSLFPNDFIELLFPPSNYIGAKHFFETRLNDVKKIDPLITKPIKDHYDAFPSRVMGENGPRAALKYDPYPQFIPESLKEAVMCFVISTAIRISRKSEMRDSKFYQPHNTMLIHTSRFTTWQIKTKKLVQAFVDELERDLNNELPTDKMNVYGKFEQVWNKHYAYIIENIKNYLADDYDDRFLTPKTFGKIKPLLIKAIEDIEVKAINSEPPKDQLTYPEGSEKKYIAIGGNRLSRGFTLEGLTINYFVRNTNLADTLLQMGRWFGYRPGYLDCCKLFTTEESLEKFDQTTATIEDLEQRFIDMNRDPQNTPEKYALKVLSHPGVLKLTRASILKNTEEVKFSYSDHLVQTTKFNIEIDRIKNAWNAFKVYIAKIKNEIKEIKSNKGKTEYLSYEPEKVEAIFELFNLANSFDGPSQKLNEVEEFIRACNEEGKLTDWTVVIKMDGSGEEIDISDLLDFPCKFRKTKRSAPSDRWRDLLKNEHIFSPGGGSSNLVTGGQDFKIRLSDSEIKIAEDDFKEVKLNELKERYPGLEEDELIRKVKKITIPEKVYRRKMTDKEGVVVIYLMDLAAVFKDGNGDFVDELDVLRESVDTSIPLIGYAIGIPPISGDVGAKYIQNKEVMNIEEYDDFDDMKEVLDQ</sequence>
<dbReference type="EMBL" id="CP059733">
    <property type="protein sequence ID" value="WDE03709.1"/>
    <property type="molecule type" value="Genomic_DNA"/>
</dbReference>
<dbReference type="InterPro" id="IPR018310">
    <property type="entry name" value="Put_endonuclease_Z1-dom"/>
</dbReference>
<dbReference type="Pfam" id="PF10593">
    <property type="entry name" value="Z1"/>
    <property type="match status" value="1"/>
</dbReference>
<dbReference type="Proteomes" id="UP000032352">
    <property type="component" value="Chromosome"/>
</dbReference>
<dbReference type="AlphaFoldDB" id="A0AAE9Z0C5"/>
<organism evidence="2 3">
    <name type="scientific">Thalassomonas viridans</name>
    <dbReference type="NCBI Taxonomy" id="137584"/>
    <lineage>
        <taxon>Bacteria</taxon>
        <taxon>Pseudomonadati</taxon>
        <taxon>Pseudomonadota</taxon>
        <taxon>Gammaproteobacteria</taxon>
        <taxon>Alteromonadales</taxon>
        <taxon>Colwelliaceae</taxon>
        <taxon>Thalassomonas</taxon>
    </lineage>
</organism>
<dbReference type="RefSeq" id="WP_044838465.1">
    <property type="nucleotide sequence ID" value="NZ_CP059733.1"/>
</dbReference>
<reference evidence="2 3" key="1">
    <citation type="journal article" date="2015" name="Genome Announc.">
        <title>Draft Genome Sequences of Marine Isolates of Thalassomonas viridans and Thalassomonas actiniarum.</title>
        <authorList>
            <person name="Olonade I."/>
            <person name="van Zyl L.J."/>
            <person name="Trindade M."/>
        </authorList>
    </citation>
    <scope>NUCLEOTIDE SEQUENCE [LARGE SCALE GENOMIC DNA]</scope>
    <source>
        <strain evidence="2 3">XOM25</strain>
    </source>
</reference>
<evidence type="ECO:0000313" key="2">
    <source>
        <dbReference type="EMBL" id="WDE03709.1"/>
    </source>
</evidence>
<evidence type="ECO:0000313" key="3">
    <source>
        <dbReference type="Proteomes" id="UP000032352"/>
    </source>
</evidence>
<name>A0AAE9Z0C5_9GAMM</name>
<proteinExistence type="predicted"/>
<keyword evidence="3" id="KW-1185">Reference proteome</keyword>
<evidence type="ECO:0000259" key="1">
    <source>
        <dbReference type="Pfam" id="PF10593"/>
    </source>
</evidence>
<reference evidence="2 3" key="2">
    <citation type="journal article" date="2022" name="Mar. Drugs">
        <title>Bioassay-Guided Fractionation Leads to the Detection of Cholic Acid Generated by the Rare Thalassomonas sp.</title>
        <authorList>
            <person name="Pheiffer F."/>
            <person name="Schneider Y.K."/>
            <person name="Hansen E.H."/>
            <person name="Andersen J.H."/>
            <person name="Isaksson J."/>
            <person name="Busche T."/>
            <person name="R C."/>
            <person name="Kalinowski J."/>
            <person name="Zyl L.V."/>
            <person name="Trindade M."/>
        </authorList>
    </citation>
    <scope>NUCLEOTIDE SEQUENCE [LARGE SCALE GENOMIC DNA]</scope>
    <source>
        <strain evidence="2 3">XOM25</strain>
    </source>
</reference>
<protein>
    <submittedName>
        <fullName evidence="2">Z1 domain-containing protein</fullName>
    </submittedName>
</protein>
<dbReference type="KEGG" id="tvd:SG34_020320"/>
<gene>
    <name evidence="2" type="ORF">SG34_020320</name>
</gene>